<evidence type="ECO:0000313" key="1">
    <source>
        <dbReference type="EMBL" id="MDB6374764.1"/>
    </source>
</evidence>
<proteinExistence type="predicted"/>
<comment type="caution">
    <text evidence="1">The sequence shown here is derived from an EMBL/GenBank/DDBJ whole genome shotgun (WGS) entry which is preliminary data.</text>
</comment>
<organism evidence="1 2">
    <name type="scientific">Photorhabdus bodei</name>
    <dbReference type="NCBI Taxonomy" id="2029681"/>
    <lineage>
        <taxon>Bacteria</taxon>
        <taxon>Pseudomonadati</taxon>
        <taxon>Pseudomonadota</taxon>
        <taxon>Gammaproteobacteria</taxon>
        <taxon>Enterobacterales</taxon>
        <taxon>Morganellaceae</taxon>
        <taxon>Photorhabdus</taxon>
    </lineage>
</organism>
<protein>
    <submittedName>
        <fullName evidence="1">Uncharacterized protein</fullName>
    </submittedName>
</protein>
<accession>A0AAW6BRY2</accession>
<name>A0AAW6BRY2_9GAMM</name>
<evidence type="ECO:0000313" key="2">
    <source>
        <dbReference type="Proteomes" id="UP001212996"/>
    </source>
</evidence>
<sequence>MKIERSLWGTGIILSSQQFQRQACWEAYTHECIAPLGLRNPQKIDKHSVV</sequence>
<dbReference type="AlphaFoldDB" id="A0AAW6BRY2"/>
<dbReference type="Proteomes" id="UP001212996">
    <property type="component" value="Unassembled WGS sequence"/>
</dbReference>
<dbReference type="EMBL" id="JAQMFO010000058">
    <property type="protein sequence ID" value="MDB6374764.1"/>
    <property type="molecule type" value="Genomic_DNA"/>
</dbReference>
<reference evidence="1" key="1">
    <citation type="submission" date="2023-01" db="EMBL/GenBank/DDBJ databases">
        <title>Genome sequencing of Photorhabdus bodei 09-20.</title>
        <authorList>
            <person name="Kalindamar S."/>
            <person name="Kumru S."/>
        </authorList>
    </citation>
    <scope>NUCLEOTIDE SEQUENCE</scope>
    <source>
        <strain evidence="1">09-20</strain>
    </source>
</reference>
<dbReference type="RefSeq" id="WP_271867786.1">
    <property type="nucleotide sequence ID" value="NZ_JAQMFO010000058.1"/>
</dbReference>
<gene>
    <name evidence="1" type="ORF">PH362_23355</name>
</gene>